<evidence type="ECO:0000259" key="6">
    <source>
        <dbReference type="Pfam" id="PF01509"/>
    </source>
</evidence>
<evidence type="ECO:0000313" key="10">
    <source>
        <dbReference type="Proteomes" id="UP001596524"/>
    </source>
</evidence>
<dbReference type="Gene3D" id="3.30.2350.10">
    <property type="entry name" value="Pseudouridine synthase"/>
    <property type="match status" value="1"/>
</dbReference>
<comment type="caution">
    <text evidence="9">The sequence shown here is derived from an EMBL/GenBank/DDBJ whole genome shotgun (WGS) entry which is preliminary data.</text>
</comment>
<dbReference type="HAMAP" id="MF_01080">
    <property type="entry name" value="TruB_bact"/>
    <property type="match status" value="1"/>
</dbReference>
<dbReference type="InterPro" id="IPR002501">
    <property type="entry name" value="PsdUridine_synth_N"/>
</dbReference>
<dbReference type="SUPFAM" id="SSF88697">
    <property type="entry name" value="PUA domain-like"/>
    <property type="match status" value="1"/>
</dbReference>
<dbReference type="InterPro" id="IPR020103">
    <property type="entry name" value="PsdUridine_synth_cat_dom_sf"/>
</dbReference>
<evidence type="ECO:0000256" key="2">
    <source>
        <dbReference type="ARBA" id="ARBA00005642"/>
    </source>
</evidence>
<dbReference type="InterPro" id="IPR036974">
    <property type="entry name" value="PUA_sf"/>
</dbReference>
<protein>
    <recommendedName>
        <fullName evidence="5">tRNA pseudouridine synthase B</fullName>
        <ecNumber evidence="5">5.4.99.25</ecNumber>
    </recommendedName>
    <alternativeName>
        <fullName evidence="5">tRNA pseudouridine(55) synthase</fullName>
        <shortName evidence="5">Psi55 synthase</shortName>
    </alternativeName>
    <alternativeName>
        <fullName evidence="5">tRNA pseudouridylate synthase</fullName>
    </alternativeName>
    <alternativeName>
        <fullName evidence="5">tRNA-uridine isomerase</fullName>
    </alternativeName>
</protein>
<reference evidence="10" key="1">
    <citation type="journal article" date="2019" name="Int. J. Syst. Evol. Microbiol.">
        <title>The Global Catalogue of Microorganisms (GCM) 10K type strain sequencing project: providing services to taxonomists for standard genome sequencing and annotation.</title>
        <authorList>
            <consortium name="The Broad Institute Genomics Platform"/>
            <consortium name="The Broad Institute Genome Sequencing Center for Infectious Disease"/>
            <person name="Wu L."/>
            <person name="Ma J."/>
        </authorList>
    </citation>
    <scope>NUCLEOTIDE SEQUENCE [LARGE SCALE GENOMIC DNA]</scope>
    <source>
        <strain evidence="10">FCH27</strain>
    </source>
</reference>
<keyword evidence="4 5" id="KW-0413">Isomerase</keyword>
<dbReference type="SUPFAM" id="SSF55120">
    <property type="entry name" value="Pseudouridine synthase"/>
    <property type="match status" value="1"/>
</dbReference>
<evidence type="ECO:0000313" key="9">
    <source>
        <dbReference type="EMBL" id="MFC7361608.1"/>
    </source>
</evidence>
<dbReference type="PANTHER" id="PTHR13767:SF2">
    <property type="entry name" value="PSEUDOURIDYLATE SYNTHASE TRUB1"/>
    <property type="match status" value="1"/>
</dbReference>
<dbReference type="Pfam" id="PF01509">
    <property type="entry name" value="TruB_N"/>
    <property type="match status" value="1"/>
</dbReference>
<dbReference type="Proteomes" id="UP001596524">
    <property type="component" value="Unassembled WGS sequence"/>
</dbReference>
<dbReference type="PANTHER" id="PTHR13767">
    <property type="entry name" value="TRNA-PSEUDOURIDINE SYNTHASE"/>
    <property type="match status" value="1"/>
</dbReference>
<dbReference type="Gene3D" id="2.30.130.10">
    <property type="entry name" value="PUA domain"/>
    <property type="match status" value="1"/>
</dbReference>
<evidence type="ECO:0000256" key="1">
    <source>
        <dbReference type="ARBA" id="ARBA00000385"/>
    </source>
</evidence>
<comment type="catalytic activity">
    <reaction evidence="1 5">
        <text>uridine(55) in tRNA = pseudouridine(55) in tRNA</text>
        <dbReference type="Rhea" id="RHEA:42532"/>
        <dbReference type="Rhea" id="RHEA-COMP:10101"/>
        <dbReference type="Rhea" id="RHEA-COMP:10102"/>
        <dbReference type="ChEBI" id="CHEBI:65314"/>
        <dbReference type="ChEBI" id="CHEBI:65315"/>
        <dbReference type="EC" id="5.4.99.25"/>
    </reaction>
</comment>
<comment type="function">
    <text evidence="5">Responsible for synthesis of pseudouridine from uracil-55 in the psi GC loop of transfer RNAs.</text>
</comment>
<keyword evidence="3 5" id="KW-0819">tRNA processing</keyword>
<dbReference type="Pfam" id="PF09142">
    <property type="entry name" value="TruB_C"/>
    <property type="match status" value="1"/>
</dbReference>
<dbReference type="InterPro" id="IPR014780">
    <property type="entry name" value="tRNA_psdUridine_synth_TruB"/>
</dbReference>
<dbReference type="EMBL" id="JBHTCH010000017">
    <property type="protein sequence ID" value="MFC7361608.1"/>
    <property type="molecule type" value="Genomic_DNA"/>
</dbReference>
<dbReference type="CDD" id="cd02573">
    <property type="entry name" value="PseudoU_synth_EcTruB"/>
    <property type="match status" value="1"/>
</dbReference>
<organism evidence="9 10">
    <name type="scientific">Nocardioides astragali</name>
    <dbReference type="NCBI Taxonomy" id="1776736"/>
    <lineage>
        <taxon>Bacteria</taxon>
        <taxon>Bacillati</taxon>
        <taxon>Actinomycetota</taxon>
        <taxon>Actinomycetes</taxon>
        <taxon>Propionibacteriales</taxon>
        <taxon>Nocardioidaceae</taxon>
        <taxon>Nocardioides</taxon>
    </lineage>
</organism>
<evidence type="ECO:0000259" key="8">
    <source>
        <dbReference type="Pfam" id="PF16198"/>
    </source>
</evidence>
<dbReference type="InterPro" id="IPR015225">
    <property type="entry name" value="tRNA_psdUridine_synth_fam2_C"/>
</dbReference>
<dbReference type="InterPro" id="IPR015947">
    <property type="entry name" value="PUA-like_sf"/>
</dbReference>
<dbReference type="NCBIfam" id="TIGR00431">
    <property type="entry name" value="TruB"/>
    <property type="match status" value="1"/>
</dbReference>
<feature type="active site" description="Nucleophile" evidence="5">
    <location>
        <position position="40"/>
    </location>
</feature>
<dbReference type="GO" id="GO:0160148">
    <property type="term" value="F:tRNA pseudouridine(55) synthase activity"/>
    <property type="evidence" value="ECO:0007669"/>
    <property type="project" value="UniProtKB-EC"/>
</dbReference>
<gene>
    <name evidence="5 9" type="primary">truB</name>
    <name evidence="9" type="ORF">ACFQO6_15135</name>
</gene>
<proteinExistence type="inferred from homology"/>
<dbReference type="EC" id="5.4.99.25" evidence="5"/>
<evidence type="ECO:0000256" key="5">
    <source>
        <dbReference type="HAMAP-Rule" id="MF_01080"/>
    </source>
</evidence>
<evidence type="ECO:0000256" key="3">
    <source>
        <dbReference type="ARBA" id="ARBA00022694"/>
    </source>
</evidence>
<sequence length="292" mass="30862">MVAPGLVVVDKSPGMTSHDVVSRVRRLAGTRKVGHAGTLDPMATGVLVLGVDRATRLLGHLMLTEKAYDATIRLGAATTTDDAEGEVVSTHPTDGVREDAVRAELARFVGDIEQVPTAVSAIKVDGQRAYARVRAGEQVELKARPVTIHELVVHEVSFPPDQPFVDVRISVRCSSGTYIRAIARDLGLALGTGGHLTALRRTAVGSFDLSVAHTLDELSEELAVVPIADAARASFPAVDLGAELAADVRFGRALDLRLPAAGPHAVFAPDGEFLALYEQRGEQARSVAVFVG</sequence>
<feature type="domain" description="tRNA pseudouridylate synthase B C-terminal" evidence="8">
    <location>
        <begin position="180"/>
        <end position="223"/>
    </location>
</feature>
<dbReference type="Pfam" id="PF16198">
    <property type="entry name" value="TruB_C_2"/>
    <property type="match status" value="1"/>
</dbReference>
<feature type="domain" description="tRNA pseudouridine synthase II TruB subfamily 2 C-terminal" evidence="7">
    <location>
        <begin position="235"/>
        <end position="290"/>
    </location>
</feature>
<evidence type="ECO:0000259" key="7">
    <source>
        <dbReference type="Pfam" id="PF09142"/>
    </source>
</evidence>
<keyword evidence="10" id="KW-1185">Reference proteome</keyword>
<feature type="domain" description="Pseudouridine synthase II N-terminal" evidence="6">
    <location>
        <begin position="25"/>
        <end position="179"/>
    </location>
</feature>
<dbReference type="RefSeq" id="WP_255891195.1">
    <property type="nucleotide sequence ID" value="NZ_JAFMZM010000004.1"/>
</dbReference>
<accession>A0ABW2N3S1</accession>
<evidence type="ECO:0000256" key="4">
    <source>
        <dbReference type="ARBA" id="ARBA00023235"/>
    </source>
</evidence>
<comment type="similarity">
    <text evidence="2 5">Belongs to the pseudouridine synthase TruB family. Type 1 subfamily.</text>
</comment>
<dbReference type="InterPro" id="IPR032819">
    <property type="entry name" value="TruB_C"/>
</dbReference>
<name>A0ABW2N3S1_9ACTN</name>